<evidence type="ECO:0000256" key="8">
    <source>
        <dbReference type="SAM" id="MobiDB-lite"/>
    </source>
</evidence>
<dbReference type="PROSITE" id="PS51258">
    <property type="entry name" value="MHD1"/>
    <property type="match status" value="1"/>
</dbReference>
<protein>
    <submittedName>
        <fullName evidence="13">BAI1-associated protein 3-like</fullName>
    </submittedName>
</protein>
<evidence type="ECO:0000256" key="1">
    <source>
        <dbReference type="ARBA" id="ARBA00004172"/>
    </source>
</evidence>
<reference evidence="13" key="1">
    <citation type="submission" date="2025-08" db="UniProtKB">
        <authorList>
            <consortium name="RefSeq"/>
        </authorList>
    </citation>
    <scope>IDENTIFICATION</scope>
    <source>
        <tissue evidence="13">Muscle</tissue>
    </source>
</reference>
<evidence type="ECO:0000313" key="12">
    <source>
        <dbReference type="Proteomes" id="UP000694941"/>
    </source>
</evidence>
<keyword evidence="7" id="KW-0967">Endosome</keyword>
<dbReference type="InterPro" id="IPR052095">
    <property type="entry name" value="UNC-13_domain"/>
</dbReference>
<evidence type="ECO:0000256" key="6">
    <source>
        <dbReference type="ARBA" id="ARBA00022490"/>
    </source>
</evidence>
<keyword evidence="6" id="KW-0963">Cytoplasm</keyword>
<evidence type="ECO:0000259" key="10">
    <source>
        <dbReference type="PROSITE" id="PS51258"/>
    </source>
</evidence>
<dbReference type="Gene3D" id="1.10.357.50">
    <property type="match status" value="1"/>
</dbReference>
<evidence type="ECO:0000256" key="2">
    <source>
        <dbReference type="ARBA" id="ARBA00004496"/>
    </source>
</evidence>
<evidence type="ECO:0000256" key="7">
    <source>
        <dbReference type="ARBA" id="ARBA00022753"/>
    </source>
</evidence>
<evidence type="ECO:0000259" key="9">
    <source>
        <dbReference type="PROSITE" id="PS50004"/>
    </source>
</evidence>
<feature type="compositionally biased region" description="Basic and acidic residues" evidence="8">
    <location>
        <begin position="11"/>
        <end position="24"/>
    </location>
</feature>
<feature type="domain" description="C2" evidence="9">
    <location>
        <begin position="800"/>
        <end position="925"/>
    </location>
</feature>
<accession>A0ABM1T155</accession>
<evidence type="ECO:0000313" key="13">
    <source>
        <dbReference type="RefSeq" id="XP_022249611.1"/>
    </source>
</evidence>
<evidence type="ECO:0000259" key="11">
    <source>
        <dbReference type="PROSITE" id="PS51259"/>
    </source>
</evidence>
<dbReference type="RefSeq" id="XP_022249611.1">
    <property type="nucleotide sequence ID" value="XM_022393903.1"/>
</dbReference>
<dbReference type="PROSITE" id="PS50004">
    <property type="entry name" value="C2"/>
    <property type="match status" value="2"/>
</dbReference>
<gene>
    <name evidence="13" type="primary">LOC106465946</name>
</gene>
<feature type="region of interest" description="Disordered" evidence="8">
    <location>
        <begin position="1"/>
        <end position="54"/>
    </location>
</feature>
<dbReference type="InterPro" id="IPR000008">
    <property type="entry name" value="C2_dom"/>
</dbReference>
<dbReference type="GeneID" id="106465946"/>
<dbReference type="Pfam" id="PF06292">
    <property type="entry name" value="MUN"/>
    <property type="match status" value="1"/>
</dbReference>
<dbReference type="PROSITE" id="PS51259">
    <property type="entry name" value="MHD2"/>
    <property type="match status" value="1"/>
</dbReference>
<dbReference type="PANTHER" id="PTHR45999">
    <property type="entry name" value="UNC-13-4A, ISOFORM B"/>
    <property type="match status" value="1"/>
</dbReference>
<comment type="similarity">
    <text evidence="4">Belongs to the unc-13 family.</text>
</comment>
<dbReference type="InterPro" id="IPR035892">
    <property type="entry name" value="C2_domain_sf"/>
</dbReference>
<proteinExistence type="inferred from homology"/>
<evidence type="ECO:0000256" key="3">
    <source>
        <dbReference type="ARBA" id="ARBA00004603"/>
    </source>
</evidence>
<feature type="domain" description="MHD2" evidence="11">
    <location>
        <begin position="705"/>
        <end position="813"/>
    </location>
</feature>
<organism evidence="12 13">
    <name type="scientific">Limulus polyphemus</name>
    <name type="common">Atlantic horseshoe crab</name>
    <dbReference type="NCBI Taxonomy" id="6850"/>
    <lineage>
        <taxon>Eukaryota</taxon>
        <taxon>Metazoa</taxon>
        <taxon>Ecdysozoa</taxon>
        <taxon>Arthropoda</taxon>
        <taxon>Chelicerata</taxon>
        <taxon>Merostomata</taxon>
        <taxon>Xiphosura</taxon>
        <taxon>Limulidae</taxon>
        <taxon>Limulus</taxon>
    </lineage>
</organism>
<evidence type="ECO:0000256" key="4">
    <source>
        <dbReference type="ARBA" id="ARBA00005823"/>
    </source>
</evidence>
<dbReference type="InterPro" id="IPR010439">
    <property type="entry name" value="MUN_dom"/>
</dbReference>
<keyword evidence="5" id="KW-0268">Exocytosis</keyword>
<evidence type="ECO:0000256" key="5">
    <source>
        <dbReference type="ARBA" id="ARBA00022483"/>
    </source>
</evidence>
<dbReference type="PANTHER" id="PTHR45999:SF4">
    <property type="entry name" value="UNC-13-4A, ISOFORM B"/>
    <property type="match status" value="1"/>
</dbReference>
<dbReference type="Proteomes" id="UP000694941">
    <property type="component" value="Unplaced"/>
</dbReference>
<feature type="domain" description="C2" evidence="9">
    <location>
        <begin position="1"/>
        <end position="136"/>
    </location>
</feature>
<feature type="domain" description="MHD1" evidence="10">
    <location>
        <begin position="477"/>
        <end position="599"/>
    </location>
</feature>
<dbReference type="InterPro" id="IPR014770">
    <property type="entry name" value="Munc13_1"/>
</dbReference>
<name>A0ABM1T155_LIMPO</name>
<comment type="subcellular location">
    <subcellularLocation>
        <location evidence="2">Cytoplasm</location>
    </subcellularLocation>
    <subcellularLocation>
        <location evidence="3">Late endosome</location>
    </subcellularLocation>
    <subcellularLocation>
        <location evidence="1">Recycling endosome</location>
    </subcellularLocation>
</comment>
<dbReference type="SMART" id="SM00239">
    <property type="entry name" value="C2"/>
    <property type="match status" value="2"/>
</dbReference>
<dbReference type="CDD" id="cd04009">
    <property type="entry name" value="C2B_Munc13-like"/>
    <property type="match status" value="1"/>
</dbReference>
<keyword evidence="12" id="KW-1185">Reference proteome</keyword>
<dbReference type="SUPFAM" id="SSF49562">
    <property type="entry name" value="C2 domain (Calcium/lipid-binding domain, CaLB)"/>
    <property type="match status" value="2"/>
</dbReference>
<dbReference type="InterPro" id="IPR014772">
    <property type="entry name" value="Munc13_dom-2"/>
</dbReference>
<dbReference type="Pfam" id="PF00168">
    <property type="entry name" value="C2"/>
    <property type="match status" value="2"/>
</dbReference>
<sequence length="967" mass="111604">MLGILAGGLQESRRNSDEDGERSRNSPRRQGLRKFGASFKRRDRSRSNSTTENLPAKFIRTTTVKPHTLNPKWNEKFRLDIDDVFTEKLHLDIWDHDDETSVFDAARKLNEVSGLKGLGRYFKQIYQSARSGENIDDFLGCVTIPVEEIPPNGLDKFFPLQGRTARSTIQGQIRLKLSLGTREDRMVTADEDNWREFVEHQELLWLFIEHELKNHQGPSYTWAGDLQTPALTILHQHAIQGDITELQKILCRWIMYARKHMEVSLDYALLKELLEDFNTSWNNSETQLSKDEEAALVESFNLFIDFCLARVRKHREIFPCNNKQAQHKFTYLLKCIALIHSMKVFKRCCPFRPTLHVEIINTLKKGTLEWFDTIISFNESKAQTVEDILHGLIELVNSINSDVQKGANCYDHVFESNVEVNYTSVIYKNLEKLSADHVSKKLHEIGETTCKRAEGRNKTSKADGGKETQINISTAKFELYMSLQEFVRFQEKLPSEDKKHLVISNYYTWFTDAINLWLTVAKLKAKERVKKALELDKKIQSVDSSVKYSTSSVDIVACFAQIKEFWFQLSWPDVFSSYPFIIKILEVICSGATFYANLCYQNVADYSEDIKEQLCIAINNIEHVRTALKPLFDDLGIEKILNTIAEREGEKTVSQCRTAVNNLLHNAEEDILSKIQNIANSVAEKMRPDIKTHIFHLAWTPEKMEADVAPLLDYLDSNLKTLYNSLFRPNFDRILESIWRMVLQELTFTARNNIGEKMTFFQRLLHSLKVLVDFFHAGSIGLQLKVLHNPAYQQRLLEGDYGYLTVKAVFNPGSDSLSIDVMNARDLRPLDPNGFSDPFVIIELVPRHLFPDCPRQMTKIQKKTLYPIFDESFEFNIAADRCRRDGVAVCFVVMDHDVVTRNDFEGEAYLQLQRIPGVDGQYVKDPATTELSLMQPREKNEIINALEVRTWDKTAQEFAKEQRGKRP</sequence>
<dbReference type="Gene3D" id="2.60.40.150">
    <property type="entry name" value="C2 domain"/>
    <property type="match status" value="2"/>
</dbReference>